<evidence type="ECO:0000256" key="1">
    <source>
        <dbReference type="ARBA" id="ARBA00022737"/>
    </source>
</evidence>
<dbReference type="Proteomes" id="UP000816034">
    <property type="component" value="Unassembled WGS sequence"/>
</dbReference>
<dbReference type="GO" id="GO:0000209">
    <property type="term" value="P:protein polyubiquitination"/>
    <property type="evidence" value="ECO:0007669"/>
    <property type="project" value="TreeGrafter"/>
</dbReference>
<dbReference type="InterPro" id="IPR050952">
    <property type="entry name" value="TRIM-NHL_E3_ligases"/>
</dbReference>
<keyword evidence="1" id="KW-0677">Repeat</keyword>
<feature type="region of interest" description="Disordered" evidence="3">
    <location>
        <begin position="159"/>
        <end position="291"/>
    </location>
</feature>
<dbReference type="SUPFAM" id="SSF101898">
    <property type="entry name" value="NHL repeat"/>
    <property type="match status" value="1"/>
</dbReference>
<evidence type="ECO:0000313" key="4">
    <source>
        <dbReference type="EMBL" id="KAG2386104.1"/>
    </source>
</evidence>
<comment type="caution">
    <text evidence="4">The sequence shown here is derived from an EMBL/GenBank/DDBJ whole genome shotgun (WGS) entry which is preliminary data.</text>
</comment>
<evidence type="ECO:0000256" key="3">
    <source>
        <dbReference type="SAM" id="MobiDB-lite"/>
    </source>
</evidence>
<dbReference type="Pfam" id="PF01436">
    <property type="entry name" value="NHL"/>
    <property type="match status" value="2"/>
</dbReference>
<feature type="compositionally biased region" description="Polar residues" evidence="3">
    <location>
        <begin position="165"/>
        <end position="182"/>
    </location>
</feature>
<dbReference type="InterPro" id="IPR011042">
    <property type="entry name" value="6-blade_b-propeller_TolB-like"/>
</dbReference>
<feature type="compositionally biased region" description="Polar residues" evidence="3">
    <location>
        <begin position="213"/>
        <end position="234"/>
    </location>
</feature>
<sequence>MKRSQHQNSVLHRATPAIPSEGMKKQRPASASCIGKRTVQTDEVPKAYPLGSITQKTRPQSSHSRRRNTPMKEGPITCTAYETGSEVREEIKEKSRLNIRNQRLSSRYFLTSMQLIGKINGGADVQNKERRLALERLKLLEELHLKSVAASNDLINSKKEEKSKYSNVPSRVFQSPSKMNQVSRREEHKMQPKDSESKNLDRRTQNNHRSHLSKTSNNSAFLENQSAPSLQPNTDHQRIDNTEKIETKRRVLRGKSSTNLSSFVSAAESASDQGQPECHPNEPNNATNTTTSQEDFKKILQYSSHIGTTRVAGKHNNQLNGPYDVKIHPTHQLIIISDSNNSRIQFFNMHSHDFQFSISTPSTPHCVAVSSFDNSIVVSCQNNFVYKYNLETKKLIWKAGGEGSGKSQFHFPLGIVVDESDSNKIYVCDSRNHRVQCLSSDGAFLNDFSLGPSFSPFSIDISQHGYLVVCDNRNSCVHVFQKDGSLVRTTDHGFKQPLCVSVDHKSGNAYICDSNNLRIVVLDSECKHVIESVGSYSTYMLHPAKPLGISVHESTLVVADYENHRVLQAHLE</sequence>
<dbReference type="EMBL" id="PYSW02000016">
    <property type="protein sequence ID" value="KAG2386104.1"/>
    <property type="molecule type" value="Genomic_DNA"/>
</dbReference>
<protein>
    <submittedName>
        <fullName evidence="4">Uncharacterized protein</fullName>
    </submittedName>
</protein>
<feature type="compositionally biased region" description="Polar residues" evidence="3">
    <location>
        <begin position="1"/>
        <end position="10"/>
    </location>
</feature>
<keyword evidence="5" id="KW-1185">Reference proteome</keyword>
<feature type="repeat" description="NHL" evidence="2">
    <location>
        <begin position="400"/>
        <end position="441"/>
    </location>
</feature>
<feature type="compositionally biased region" description="Basic and acidic residues" evidence="3">
    <location>
        <begin position="235"/>
        <end position="249"/>
    </location>
</feature>
<reference evidence="4 5" key="1">
    <citation type="journal article" date="2018" name="BMC Genomics">
        <title>The genome of Naegleria lovaniensis, the basis for a comparative approach to unravel pathogenicity factors of the human pathogenic amoeba N. fowleri.</title>
        <authorList>
            <person name="Liechti N."/>
            <person name="Schurch N."/>
            <person name="Bruggmann R."/>
            <person name="Wittwer M."/>
        </authorList>
    </citation>
    <scope>NUCLEOTIDE SEQUENCE [LARGE SCALE GENOMIC DNA]</scope>
    <source>
        <strain evidence="4 5">ATCC 30569</strain>
    </source>
</reference>
<dbReference type="GeneID" id="68095006"/>
<dbReference type="GO" id="GO:0061630">
    <property type="term" value="F:ubiquitin protein ligase activity"/>
    <property type="evidence" value="ECO:0007669"/>
    <property type="project" value="TreeGrafter"/>
</dbReference>
<dbReference type="AlphaFoldDB" id="A0AA88GUR6"/>
<name>A0AA88GUR6_NAELO</name>
<feature type="compositionally biased region" description="Polar residues" evidence="3">
    <location>
        <begin position="52"/>
        <end position="62"/>
    </location>
</feature>
<dbReference type="GO" id="GO:0008270">
    <property type="term" value="F:zinc ion binding"/>
    <property type="evidence" value="ECO:0007669"/>
    <property type="project" value="UniProtKB-KW"/>
</dbReference>
<evidence type="ECO:0000313" key="5">
    <source>
        <dbReference type="Proteomes" id="UP000816034"/>
    </source>
</evidence>
<dbReference type="CDD" id="cd05819">
    <property type="entry name" value="NHL"/>
    <property type="match status" value="1"/>
</dbReference>
<gene>
    <name evidence="4" type="ORF">C9374_002550</name>
</gene>
<accession>A0AA88GUR6</accession>
<feature type="compositionally biased region" description="Polar residues" evidence="3">
    <location>
        <begin position="255"/>
        <end position="274"/>
    </location>
</feature>
<proteinExistence type="predicted"/>
<organism evidence="4 5">
    <name type="scientific">Naegleria lovaniensis</name>
    <name type="common">Amoeba</name>
    <dbReference type="NCBI Taxonomy" id="51637"/>
    <lineage>
        <taxon>Eukaryota</taxon>
        <taxon>Discoba</taxon>
        <taxon>Heterolobosea</taxon>
        <taxon>Tetramitia</taxon>
        <taxon>Eutetramitia</taxon>
        <taxon>Vahlkampfiidae</taxon>
        <taxon>Naegleria</taxon>
    </lineage>
</organism>
<dbReference type="RefSeq" id="XP_044550097.1">
    <property type="nucleotide sequence ID" value="XM_044691981.1"/>
</dbReference>
<evidence type="ECO:0000256" key="2">
    <source>
        <dbReference type="PROSITE-ProRule" id="PRU00504"/>
    </source>
</evidence>
<dbReference type="PANTHER" id="PTHR24104">
    <property type="entry name" value="E3 UBIQUITIN-PROTEIN LIGASE NHLRC1-RELATED"/>
    <property type="match status" value="1"/>
</dbReference>
<feature type="compositionally biased region" description="Basic and acidic residues" evidence="3">
    <location>
        <begin position="183"/>
        <end position="204"/>
    </location>
</feature>
<dbReference type="PANTHER" id="PTHR24104:SF25">
    <property type="entry name" value="PROTEIN LIN-41"/>
    <property type="match status" value="1"/>
</dbReference>
<feature type="compositionally biased region" description="Low complexity" evidence="3">
    <location>
        <begin position="281"/>
        <end position="291"/>
    </location>
</feature>
<dbReference type="GO" id="GO:0043161">
    <property type="term" value="P:proteasome-mediated ubiquitin-dependent protein catabolic process"/>
    <property type="evidence" value="ECO:0007669"/>
    <property type="project" value="TreeGrafter"/>
</dbReference>
<feature type="region of interest" description="Disordered" evidence="3">
    <location>
        <begin position="1"/>
        <end position="75"/>
    </location>
</feature>
<dbReference type="InterPro" id="IPR001258">
    <property type="entry name" value="NHL_repeat"/>
</dbReference>
<dbReference type="PROSITE" id="PS51125">
    <property type="entry name" value="NHL"/>
    <property type="match status" value="1"/>
</dbReference>
<dbReference type="Gene3D" id="2.120.10.30">
    <property type="entry name" value="TolB, C-terminal domain"/>
    <property type="match status" value="2"/>
</dbReference>